<dbReference type="AlphaFoldDB" id="A0A5C8ZNI3"/>
<keyword evidence="1" id="KW-0472">Membrane</keyword>
<reference evidence="2 3" key="1">
    <citation type="submission" date="2019-08" db="EMBL/GenBank/DDBJ databases">
        <title>Parahaliea maris sp. nov., isolated from the surface seawater.</title>
        <authorList>
            <person name="Liu Y."/>
        </authorList>
    </citation>
    <scope>NUCLEOTIDE SEQUENCE [LARGE SCALE GENOMIC DNA]</scope>
    <source>
        <strain evidence="2 3">S2-26</strain>
    </source>
</reference>
<dbReference type="Proteomes" id="UP000321933">
    <property type="component" value="Unassembled WGS sequence"/>
</dbReference>
<proteinExistence type="predicted"/>
<feature type="transmembrane region" description="Helical" evidence="1">
    <location>
        <begin position="20"/>
        <end position="37"/>
    </location>
</feature>
<comment type="caution">
    <text evidence="2">The sequence shown here is derived from an EMBL/GenBank/DDBJ whole genome shotgun (WGS) entry which is preliminary data.</text>
</comment>
<organism evidence="2 3">
    <name type="scientific">Parahaliea aestuarii</name>
    <dbReference type="NCBI Taxonomy" id="1852021"/>
    <lineage>
        <taxon>Bacteria</taxon>
        <taxon>Pseudomonadati</taxon>
        <taxon>Pseudomonadota</taxon>
        <taxon>Gammaproteobacteria</taxon>
        <taxon>Cellvibrionales</taxon>
        <taxon>Halieaceae</taxon>
        <taxon>Parahaliea</taxon>
    </lineage>
</organism>
<dbReference type="OrthoDB" id="5740511at2"/>
<evidence type="ECO:0000313" key="3">
    <source>
        <dbReference type="Proteomes" id="UP000321933"/>
    </source>
</evidence>
<accession>A0A5C8ZNI3</accession>
<name>A0A5C8ZNI3_9GAMM</name>
<dbReference type="InterPro" id="IPR045584">
    <property type="entry name" value="Pilin-like"/>
</dbReference>
<keyword evidence="3" id="KW-1185">Reference proteome</keyword>
<gene>
    <name evidence="2" type="ORF">FVW59_15610</name>
</gene>
<evidence type="ECO:0000313" key="2">
    <source>
        <dbReference type="EMBL" id="TXS90028.1"/>
    </source>
</evidence>
<dbReference type="GO" id="GO:0043683">
    <property type="term" value="P:type IV pilus assembly"/>
    <property type="evidence" value="ECO:0007669"/>
    <property type="project" value="InterPro"/>
</dbReference>
<dbReference type="Pfam" id="PF16732">
    <property type="entry name" value="ComP_DUS"/>
    <property type="match status" value="1"/>
</dbReference>
<dbReference type="NCBIfam" id="TIGR02532">
    <property type="entry name" value="IV_pilin_GFxxxE"/>
    <property type="match status" value="1"/>
</dbReference>
<keyword evidence="1" id="KW-1133">Transmembrane helix</keyword>
<keyword evidence="1" id="KW-0812">Transmembrane</keyword>
<dbReference type="InterPro" id="IPR012902">
    <property type="entry name" value="N_methyl_site"/>
</dbReference>
<dbReference type="EMBL" id="VRYZ01000007">
    <property type="protein sequence ID" value="TXS90028.1"/>
    <property type="molecule type" value="Genomic_DNA"/>
</dbReference>
<sequence>MTSRLAGTVKERAFSLLEMLIALCVVGLLLGVALPGYERQLQRVKRSTAIAALEHLRARQEQFFVHHRRYAETFAELGLGEGAHCIDAQGQQIAADAQQRCYCVVLEEVTSMAYVFRATAQLRQRRDRQCVELVIDQQGRRSASPGATGDCW</sequence>
<dbReference type="SUPFAM" id="SSF54523">
    <property type="entry name" value="Pili subunits"/>
    <property type="match status" value="1"/>
</dbReference>
<dbReference type="RefSeq" id="WP_148065290.1">
    <property type="nucleotide sequence ID" value="NZ_VRYZ01000007.1"/>
</dbReference>
<dbReference type="Gene3D" id="3.30.700.10">
    <property type="entry name" value="Glycoprotein, Type 4 Pilin"/>
    <property type="match status" value="1"/>
</dbReference>
<protein>
    <submittedName>
        <fullName evidence="2">Prepilin-type N-terminal cleavage/methylation domain-containing protein</fullName>
    </submittedName>
</protein>
<dbReference type="InterPro" id="IPR031982">
    <property type="entry name" value="PilE-like"/>
</dbReference>
<evidence type="ECO:0000256" key="1">
    <source>
        <dbReference type="SAM" id="Phobius"/>
    </source>
</evidence>